<evidence type="ECO:0000313" key="3">
    <source>
        <dbReference type="Proteomes" id="UP001151081"/>
    </source>
</evidence>
<name>A0A9X4AQS1_9BACT</name>
<reference evidence="2 3" key="1">
    <citation type="submission" date="2021-04" db="EMBL/GenBank/DDBJ databases">
        <title>Genome analysis of Polyangium sp.</title>
        <authorList>
            <person name="Li Y."/>
            <person name="Wang J."/>
        </authorList>
    </citation>
    <scope>NUCLEOTIDE SEQUENCE [LARGE SCALE GENOMIC DNA]</scope>
    <source>
        <strain evidence="2 3">SDU14</strain>
    </source>
</reference>
<sequence>MKAVQFVSGGAAGLALLTASQAHAADPTKDRDPGDRTFYPTPVAFEIGPAVQLGGPHPYPISIGGRVGMHARIHRYFSLGGDVTFTQTVRKEAVFGAPIGGSHFRIAARACTHASIMFFCLAGAMAGMTVVSANNIASGGFPNDVHFLPMLGIGADFRINDWFKIKPMLEGGPMVGVPVTMIDHQPDQVYEPFPLFGTLSINFAITLPTLLKPGEEPK</sequence>
<evidence type="ECO:0000256" key="1">
    <source>
        <dbReference type="SAM" id="SignalP"/>
    </source>
</evidence>
<accession>A0A9X4AQS1</accession>
<dbReference type="RefSeq" id="WP_272418213.1">
    <property type="nucleotide sequence ID" value="NZ_JAGTJJ010000001.1"/>
</dbReference>
<dbReference type="Proteomes" id="UP001151081">
    <property type="component" value="Unassembled WGS sequence"/>
</dbReference>
<protein>
    <recommendedName>
        <fullName evidence="4">OmpW family protein</fullName>
    </recommendedName>
</protein>
<comment type="caution">
    <text evidence="2">The sequence shown here is derived from an EMBL/GenBank/DDBJ whole genome shotgun (WGS) entry which is preliminary data.</text>
</comment>
<evidence type="ECO:0000313" key="2">
    <source>
        <dbReference type="EMBL" id="MDC3979370.1"/>
    </source>
</evidence>
<evidence type="ECO:0008006" key="4">
    <source>
        <dbReference type="Google" id="ProtNLM"/>
    </source>
</evidence>
<proteinExistence type="predicted"/>
<keyword evidence="3" id="KW-1185">Reference proteome</keyword>
<gene>
    <name evidence="2" type="ORF">KEG57_02595</name>
</gene>
<organism evidence="2 3">
    <name type="scientific">Polyangium jinanense</name>
    <dbReference type="NCBI Taxonomy" id="2829994"/>
    <lineage>
        <taxon>Bacteria</taxon>
        <taxon>Pseudomonadati</taxon>
        <taxon>Myxococcota</taxon>
        <taxon>Polyangia</taxon>
        <taxon>Polyangiales</taxon>
        <taxon>Polyangiaceae</taxon>
        <taxon>Polyangium</taxon>
    </lineage>
</organism>
<dbReference type="EMBL" id="JAGTJJ010000001">
    <property type="protein sequence ID" value="MDC3979370.1"/>
    <property type="molecule type" value="Genomic_DNA"/>
</dbReference>
<feature type="chain" id="PRO_5040962779" description="OmpW family protein" evidence="1">
    <location>
        <begin position="25"/>
        <end position="218"/>
    </location>
</feature>
<dbReference type="AlphaFoldDB" id="A0A9X4AQS1"/>
<keyword evidence="1" id="KW-0732">Signal</keyword>
<feature type="signal peptide" evidence="1">
    <location>
        <begin position="1"/>
        <end position="24"/>
    </location>
</feature>